<dbReference type="InterPro" id="IPR016159">
    <property type="entry name" value="Cullin_repeat-like_dom_sf"/>
</dbReference>
<dbReference type="EMBL" id="JBGBPQ010000017">
    <property type="protein sequence ID" value="KAL1507668.1"/>
    <property type="molecule type" value="Genomic_DNA"/>
</dbReference>
<dbReference type="AlphaFoldDB" id="A0AB34IX61"/>
<evidence type="ECO:0000313" key="3">
    <source>
        <dbReference type="Proteomes" id="UP001515480"/>
    </source>
</evidence>
<name>A0AB34IX61_PRYPA</name>
<feature type="compositionally biased region" description="Basic and acidic residues" evidence="1">
    <location>
        <begin position="136"/>
        <end position="148"/>
    </location>
</feature>
<keyword evidence="3" id="KW-1185">Reference proteome</keyword>
<evidence type="ECO:0000256" key="1">
    <source>
        <dbReference type="SAM" id="MobiDB-lite"/>
    </source>
</evidence>
<comment type="caution">
    <text evidence="2">The sequence shown here is derived from an EMBL/GenBank/DDBJ whole genome shotgun (WGS) entry which is preliminary data.</text>
</comment>
<accession>A0AB34IX61</accession>
<organism evidence="2 3">
    <name type="scientific">Prymnesium parvum</name>
    <name type="common">Toxic golden alga</name>
    <dbReference type="NCBI Taxonomy" id="97485"/>
    <lineage>
        <taxon>Eukaryota</taxon>
        <taxon>Haptista</taxon>
        <taxon>Haptophyta</taxon>
        <taxon>Prymnesiophyceae</taxon>
        <taxon>Prymnesiales</taxon>
        <taxon>Prymnesiaceae</taxon>
        <taxon>Prymnesium</taxon>
    </lineage>
</organism>
<protein>
    <submittedName>
        <fullName evidence="2">Uncharacterized protein</fullName>
    </submittedName>
</protein>
<feature type="compositionally biased region" description="Basic and acidic residues" evidence="1">
    <location>
        <begin position="172"/>
        <end position="183"/>
    </location>
</feature>
<reference evidence="2 3" key="1">
    <citation type="journal article" date="2024" name="Science">
        <title>Giant polyketide synthase enzymes in the biosynthesis of giant marine polyether toxins.</title>
        <authorList>
            <person name="Fallon T.R."/>
            <person name="Shende V.V."/>
            <person name="Wierzbicki I.H."/>
            <person name="Pendleton A.L."/>
            <person name="Watervoot N.F."/>
            <person name="Auber R.P."/>
            <person name="Gonzalez D.J."/>
            <person name="Wisecaver J.H."/>
            <person name="Moore B.S."/>
        </authorList>
    </citation>
    <scope>NUCLEOTIDE SEQUENCE [LARGE SCALE GENOMIC DNA]</scope>
    <source>
        <strain evidence="2 3">12B1</strain>
    </source>
</reference>
<dbReference type="SUPFAM" id="SSF74788">
    <property type="entry name" value="Cullin repeat-like"/>
    <property type="match status" value="1"/>
</dbReference>
<feature type="region of interest" description="Disordered" evidence="1">
    <location>
        <begin position="130"/>
        <end position="183"/>
    </location>
</feature>
<gene>
    <name evidence="2" type="ORF">AB1Y20_007284</name>
</gene>
<evidence type="ECO:0000313" key="2">
    <source>
        <dbReference type="EMBL" id="KAL1507668.1"/>
    </source>
</evidence>
<dbReference type="Proteomes" id="UP001515480">
    <property type="component" value="Unassembled WGS sequence"/>
</dbReference>
<dbReference type="Gene3D" id="1.20.1310.10">
    <property type="entry name" value="Cullin Repeats"/>
    <property type="match status" value="1"/>
</dbReference>
<sequence>MAEEEAPLRMPLLAAVAEEDYVHSVWPSLRRGVDALLRPADRPLLSMEPLSRAVYNCCCSGLASRLQEDLLALVDELSRQRTAEPHDATQLEAELRAALPHVAALFGYLEREYSEGRLLEAMERRVEDAVAASRPAAREREATKRSEPPELDGSWEGQHGALTTNAGSSKRLRPDNKASQEAL</sequence>
<proteinExistence type="predicted"/>